<dbReference type="SUPFAM" id="SSF54452">
    <property type="entry name" value="MHC antigen-recognition domain"/>
    <property type="match status" value="1"/>
</dbReference>
<evidence type="ECO:0000256" key="4">
    <source>
        <dbReference type="ARBA" id="ARBA00022729"/>
    </source>
</evidence>
<dbReference type="GO" id="GO:0042612">
    <property type="term" value="C:MHC class I protein complex"/>
    <property type="evidence" value="ECO:0007669"/>
    <property type="project" value="UniProtKB-KW"/>
</dbReference>
<keyword evidence="2" id="KW-0490">MHC I</keyword>
<dbReference type="InterPro" id="IPR011161">
    <property type="entry name" value="MHC_I-like_Ag-recog"/>
</dbReference>
<evidence type="ECO:0000256" key="8">
    <source>
        <dbReference type="ARBA" id="ARBA00023157"/>
    </source>
</evidence>
<comment type="similarity">
    <text evidence="10">Belongs to the MHC class I family.</text>
</comment>
<dbReference type="InterPro" id="IPR036179">
    <property type="entry name" value="Ig-like_dom_sf"/>
</dbReference>
<keyword evidence="7" id="KW-0472">Membrane</keyword>
<gene>
    <name evidence="13" type="primary">LOC106545552</name>
</gene>
<dbReference type="InterPro" id="IPR003597">
    <property type="entry name" value="Ig_C1-set"/>
</dbReference>
<evidence type="ECO:0000256" key="9">
    <source>
        <dbReference type="ARBA" id="ARBA00023180"/>
    </source>
</evidence>
<feature type="domain" description="Ig-like" evidence="11">
    <location>
        <begin position="257"/>
        <end position="346"/>
    </location>
</feature>
<dbReference type="SUPFAM" id="SSF48726">
    <property type="entry name" value="Immunoglobulin"/>
    <property type="match status" value="1"/>
</dbReference>
<dbReference type="SMART" id="SM00407">
    <property type="entry name" value="IGc1"/>
    <property type="match status" value="1"/>
</dbReference>
<keyword evidence="8" id="KW-1015">Disulfide bond</keyword>
<dbReference type="OrthoDB" id="8936120at2759"/>
<dbReference type="Gene3D" id="3.30.500.10">
    <property type="entry name" value="MHC class I-like antigen recognition-like"/>
    <property type="match status" value="1"/>
</dbReference>
<dbReference type="GeneID" id="106545552"/>
<dbReference type="InterPro" id="IPR007110">
    <property type="entry name" value="Ig-like_dom"/>
</dbReference>
<proteinExistence type="inferred from homology"/>
<evidence type="ECO:0000256" key="2">
    <source>
        <dbReference type="ARBA" id="ARBA00022451"/>
    </source>
</evidence>
<dbReference type="GO" id="GO:0005615">
    <property type="term" value="C:extracellular space"/>
    <property type="evidence" value="ECO:0007669"/>
    <property type="project" value="TreeGrafter"/>
</dbReference>
<dbReference type="InterPro" id="IPR013783">
    <property type="entry name" value="Ig-like_fold"/>
</dbReference>
<dbReference type="InterPro" id="IPR001039">
    <property type="entry name" value="MHC_I_a_a1/a2"/>
</dbReference>
<keyword evidence="12" id="KW-1185">Reference proteome</keyword>
<evidence type="ECO:0000256" key="10">
    <source>
        <dbReference type="RuleBase" id="RU004439"/>
    </source>
</evidence>
<dbReference type="GO" id="GO:0006955">
    <property type="term" value="P:immune response"/>
    <property type="evidence" value="ECO:0007669"/>
    <property type="project" value="TreeGrafter"/>
</dbReference>
<dbReference type="KEGG" id="tsr:106545552"/>
<dbReference type="InterPro" id="IPR011162">
    <property type="entry name" value="MHC_I/II-like_Ag-recog"/>
</dbReference>
<dbReference type="Gene3D" id="2.60.40.10">
    <property type="entry name" value="Immunoglobulins"/>
    <property type="match status" value="1"/>
</dbReference>
<name>A0A6I9XNT5_9SAUR</name>
<keyword evidence="4" id="KW-0732">Signal</keyword>
<dbReference type="Pfam" id="PF00129">
    <property type="entry name" value="MHC_I"/>
    <property type="match status" value="1"/>
</dbReference>
<feature type="non-terminal residue" evidence="13">
    <location>
        <position position="371"/>
    </location>
</feature>
<evidence type="ECO:0000256" key="7">
    <source>
        <dbReference type="ARBA" id="ARBA00023136"/>
    </source>
</evidence>
<dbReference type="AlphaFoldDB" id="A0A6I9XNT5"/>
<dbReference type="FunFam" id="3.30.500.10:FF:000001">
    <property type="entry name" value="H-2 class I histocompatibility antigen, alpha chain"/>
    <property type="match status" value="1"/>
</dbReference>
<dbReference type="Proteomes" id="UP000504617">
    <property type="component" value="Unplaced"/>
</dbReference>
<dbReference type="PRINTS" id="PR01638">
    <property type="entry name" value="MHCCLASSI"/>
</dbReference>
<reference evidence="13" key="1">
    <citation type="submission" date="2025-08" db="UniProtKB">
        <authorList>
            <consortium name="RefSeq"/>
        </authorList>
    </citation>
    <scope>IDENTIFICATION</scope>
</reference>
<dbReference type="GO" id="GO:0009897">
    <property type="term" value="C:external side of plasma membrane"/>
    <property type="evidence" value="ECO:0007669"/>
    <property type="project" value="TreeGrafter"/>
</dbReference>
<dbReference type="InterPro" id="IPR037055">
    <property type="entry name" value="MHC_I-like_Ag-recog_sf"/>
</dbReference>
<dbReference type="PROSITE" id="PS50835">
    <property type="entry name" value="IG_LIKE"/>
    <property type="match status" value="1"/>
</dbReference>
<evidence type="ECO:0000313" key="12">
    <source>
        <dbReference type="Proteomes" id="UP000504617"/>
    </source>
</evidence>
<evidence type="ECO:0000256" key="5">
    <source>
        <dbReference type="ARBA" id="ARBA00022859"/>
    </source>
</evidence>
<dbReference type="FunFam" id="2.60.40.10:FF:000204">
    <property type="entry name" value="Major histocompatibility complex, class I-related protein"/>
    <property type="match status" value="1"/>
</dbReference>
<dbReference type="RefSeq" id="XP_013917629.1">
    <property type="nucleotide sequence ID" value="XM_014062154.1"/>
</dbReference>
<keyword evidence="6" id="KW-1133">Transmembrane helix</keyword>
<accession>A0A6I9XNT5</accession>
<evidence type="ECO:0000256" key="3">
    <source>
        <dbReference type="ARBA" id="ARBA00022692"/>
    </source>
</evidence>
<protein>
    <submittedName>
        <fullName evidence="13">Major histocompatibility complex class I-related gene protein-like</fullName>
    </submittedName>
</protein>
<evidence type="ECO:0000256" key="1">
    <source>
        <dbReference type="ARBA" id="ARBA00004479"/>
    </source>
</evidence>
<keyword evidence="9" id="KW-0325">Glycoprotein</keyword>
<dbReference type="GO" id="GO:0002474">
    <property type="term" value="P:antigen processing and presentation of peptide antigen via MHC class I"/>
    <property type="evidence" value="ECO:0007669"/>
    <property type="project" value="UniProtKB-KW"/>
</dbReference>
<keyword evidence="3" id="KW-0812">Transmembrane</keyword>
<dbReference type="PROSITE" id="PS00290">
    <property type="entry name" value="IG_MHC"/>
    <property type="match status" value="1"/>
</dbReference>
<sequence length="371" mass="42978">MDFADVRLHPILRLHPAAHCHHWGLCPQQSLLSPYQESSESKEKSTRGNAMKFARALLEVLTFLLLGAPSGSFQHTLLYKYMLVSEPGEGLSQFITVGYLDDQIITHYDSQNKKKVPRVDWMRQVEKEDANYWKEGSFILNKTQQVLQEDLRQVQNRYKQNGGFHTWQLMYGCALQRDESKRGFMQYGYDGRTFISFDKEALTWVAPVPQAKITQRSWDANVQWSQRNKEYLEEECIKWLENYLSYGQETLLRTETPVVTMSSRMESEDGMETHVCKIHGFYPREIDASWTRDGEVWLEETFRGSVAPNADGTYHYWLSIRIDPKERGRYRCHVEHDGLQEPLDVALKEPINSKSNLGLIIGCVVAALVLA</sequence>
<dbReference type="InterPro" id="IPR003006">
    <property type="entry name" value="Ig/MHC_CS"/>
</dbReference>
<organism evidence="12 13">
    <name type="scientific">Thamnophis sirtalis</name>
    <dbReference type="NCBI Taxonomy" id="35019"/>
    <lineage>
        <taxon>Eukaryota</taxon>
        <taxon>Metazoa</taxon>
        <taxon>Chordata</taxon>
        <taxon>Craniata</taxon>
        <taxon>Vertebrata</taxon>
        <taxon>Euteleostomi</taxon>
        <taxon>Lepidosauria</taxon>
        <taxon>Squamata</taxon>
        <taxon>Bifurcata</taxon>
        <taxon>Unidentata</taxon>
        <taxon>Episquamata</taxon>
        <taxon>Toxicofera</taxon>
        <taxon>Serpentes</taxon>
        <taxon>Colubroidea</taxon>
        <taxon>Colubridae</taxon>
        <taxon>Natricinae</taxon>
        <taxon>Thamnophis</taxon>
    </lineage>
</organism>
<keyword evidence="5" id="KW-0391">Immunity</keyword>
<dbReference type="PANTHER" id="PTHR16675">
    <property type="entry name" value="MHC CLASS I-RELATED"/>
    <property type="match status" value="1"/>
</dbReference>
<comment type="subcellular location">
    <subcellularLocation>
        <location evidence="1">Membrane</location>
        <topology evidence="1">Single-pass type I membrane protein</topology>
    </subcellularLocation>
</comment>
<evidence type="ECO:0000259" key="11">
    <source>
        <dbReference type="PROSITE" id="PS50835"/>
    </source>
</evidence>
<evidence type="ECO:0000256" key="6">
    <source>
        <dbReference type="ARBA" id="ARBA00022989"/>
    </source>
</evidence>
<dbReference type="InterPro" id="IPR050208">
    <property type="entry name" value="MHC_class-I_related"/>
</dbReference>
<evidence type="ECO:0000313" key="13">
    <source>
        <dbReference type="RefSeq" id="XP_013917629.1"/>
    </source>
</evidence>
<dbReference type="PANTHER" id="PTHR16675:SF242">
    <property type="entry name" value="MAJOR HISTOCOMPATIBILITY COMPLEX CLASS I-RELATED GENE PROTEIN"/>
    <property type="match status" value="1"/>
</dbReference>
<dbReference type="Pfam" id="PF07654">
    <property type="entry name" value="C1-set"/>
    <property type="match status" value="1"/>
</dbReference>